<feature type="compositionally biased region" description="Gly residues" evidence="1">
    <location>
        <begin position="1"/>
        <end position="14"/>
    </location>
</feature>
<name>A0AAN6P5F3_9PEZI</name>
<evidence type="ECO:0000256" key="1">
    <source>
        <dbReference type="SAM" id="MobiDB-lite"/>
    </source>
</evidence>
<keyword evidence="3" id="KW-1185">Reference proteome</keyword>
<evidence type="ECO:0000313" key="3">
    <source>
        <dbReference type="Proteomes" id="UP001303115"/>
    </source>
</evidence>
<dbReference type="EMBL" id="MU854673">
    <property type="protein sequence ID" value="KAK4031945.1"/>
    <property type="molecule type" value="Genomic_DNA"/>
</dbReference>
<dbReference type="Proteomes" id="UP001303115">
    <property type="component" value="Unassembled WGS sequence"/>
</dbReference>
<reference evidence="3" key="1">
    <citation type="journal article" date="2023" name="Mol. Phylogenet. Evol.">
        <title>Genome-scale phylogeny and comparative genomics of the fungal order Sordariales.</title>
        <authorList>
            <person name="Hensen N."/>
            <person name="Bonometti L."/>
            <person name="Westerberg I."/>
            <person name="Brannstrom I.O."/>
            <person name="Guillou S."/>
            <person name="Cros-Aarteil S."/>
            <person name="Calhoun S."/>
            <person name="Haridas S."/>
            <person name="Kuo A."/>
            <person name="Mondo S."/>
            <person name="Pangilinan J."/>
            <person name="Riley R."/>
            <person name="LaButti K."/>
            <person name="Andreopoulos B."/>
            <person name="Lipzen A."/>
            <person name="Chen C."/>
            <person name="Yan M."/>
            <person name="Daum C."/>
            <person name="Ng V."/>
            <person name="Clum A."/>
            <person name="Steindorff A."/>
            <person name="Ohm R.A."/>
            <person name="Martin F."/>
            <person name="Silar P."/>
            <person name="Natvig D.O."/>
            <person name="Lalanne C."/>
            <person name="Gautier V."/>
            <person name="Ament-Velasquez S.L."/>
            <person name="Kruys A."/>
            <person name="Hutchinson M.I."/>
            <person name="Powell A.J."/>
            <person name="Barry K."/>
            <person name="Miller A.N."/>
            <person name="Grigoriev I.V."/>
            <person name="Debuchy R."/>
            <person name="Gladieux P."/>
            <person name="Hiltunen Thoren M."/>
            <person name="Johannesson H."/>
        </authorList>
    </citation>
    <scope>NUCLEOTIDE SEQUENCE [LARGE SCALE GENOMIC DNA]</scope>
    <source>
        <strain evidence="3">CBS 284.82</strain>
    </source>
</reference>
<feature type="region of interest" description="Disordered" evidence="1">
    <location>
        <begin position="1"/>
        <end position="59"/>
    </location>
</feature>
<dbReference type="AlphaFoldDB" id="A0AAN6P5F3"/>
<evidence type="ECO:0000313" key="2">
    <source>
        <dbReference type="EMBL" id="KAK4031945.1"/>
    </source>
</evidence>
<organism evidence="2 3">
    <name type="scientific">Parachaetomium inaequale</name>
    <dbReference type="NCBI Taxonomy" id="2588326"/>
    <lineage>
        <taxon>Eukaryota</taxon>
        <taxon>Fungi</taxon>
        <taxon>Dikarya</taxon>
        <taxon>Ascomycota</taxon>
        <taxon>Pezizomycotina</taxon>
        <taxon>Sordariomycetes</taxon>
        <taxon>Sordariomycetidae</taxon>
        <taxon>Sordariales</taxon>
        <taxon>Chaetomiaceae</taxon>
        <taxon>Parachaetomium</taxon>
    </lineage>
</organism>
<comment type="caution">
    <text evidence="2">The sequence shown here is derived from an EMBL/GenBank/DDBJ whole genome shotgun (WGS) entry which is preliminary data.</text>
</comment>
<feature type="compositionally biased region" description="Acidic residues" evidence="1">
    <location>
        <begin position="40"/>
        <end position="53"/>
    </location>
</feature>
<gene>
    <name evidence="2" type="ORF">C8A01DRAFT_20914</name>
</gene>
<protein>
    <submittedName>
        <fullName evidence="2">Uncharacterized protein</fullName>
    </submittedName>
</protein>
<sequence>IAPGTGGLATGGGKKSVLVVGPAPPPGRAQPIRDHQSDKDIDDDDDDDDDDGLGEGIPFTGLKDKSLAGMLIEVVKADDRDAAYYIVDELMMRL</sequence>
<feature type="non-terminal residue" evidence="2">
    <location>
        <position position="1"/>
    </location>
</feature>
<accession>A0AAN6P5F3</accession>
<proteinExistence type="predicted"/>